<dbReference type="RefSeq" id="WP_208862667.1">
    <property type="nucleotide sequence ID" value="NZ_CP140255.1"/>
</dbReference>
<sequence>MSKNIRLAAFIRAEIEPILQDWEEFAKTILHANHMDTSGLRDHARNMLLVIADDIDSDQNEFEQTAKSKGCGPDDGNEPCARASCRSGLKRIPRLPALSLKILPGFMKR</sequence>
<evidence type="ECO:0000313" key="2">
    <source>
        <dbReference type="Proteomes" id="UP001324794"/>
    </source>
</evidence>
<proteinExistence type="predicted"/>
<reference evidence="1 2" key="1">
    <citation type="submission" date="2023-11" db="EMBL/GenBank/DDBJ databases">
        <title>MicrobeMod: A computational toolkit for identifying prokaryotic methylation and restriction-modification with nanopore sequencing.</title>
        <authorList>
            <person name="Crits-Christoph A."/>
            <person name="Kang S.C."/>
            <person name="Lee H."/>
            <person name="Ostrov N."/>
        </authorList>
    </citation>
    <scope>NUCLEOTIDE SEQUENCE [LARGE SCALE GENOMIC DNA]</scope>
    <source>
        <strain evidence="1 2">ATCC BAA-805</strain>
    </source>
</reference>
<accession>A0ABZ0YP27</accession>
<evidence type="ECO:0000313" key="1">
    <source>
        <dbReference type="EMBL" id="WQH13888.1"/>
    </source>
</evidence>
<protein>
    <submittedName>
        <fullName evidence="1">Uncharacterized protein</fullName>
    </submittedName>
</protein>
<organism evidence="1 2">
    <name type="scientific">Vreelandella neptunia</name>
    <dbReference type="NCBI Taxonomy" id="115551"/>
    <lineage>
        <taxon>Bacteria</taxon>
        <taxon>Pseudomonadati</taxon>
        <taxon>Pseudomonadota</taxon>
        <taxon>Gammaproteobacteria</taxon>
        <taxon>Oceanospirillales</taxon>
        <taxon>Halomonadaceae</taxon>
        <taxon>Vreelandella</taxon>
    </lineage>
</organism>
<dbReference type="EMBL" id="CP140255">
    <property type="protein sequence ID" value="WQH13888.1"/>
    <property type="molecule type" value="Genomic_DNA"/>
</dbReference>
<name>A0ABZ0YP27_9GAMM</name>
<gene>
    <name evidence="1" type="ORF">SR894_04920</name>
</gene>
<dbReference type="Proteomes" id="UP001324794">
    <property type="component" value="Chromosome"/>
</dbReference>
<keyword evidence="2" id="KW-1185">Reference proteome</keyword>